<dbReference type="GO" id="GO:0000272">
    <property type="term" value="P:polysaccharide catabolic process"/>
    <property type="evidence" value="ECO:0007669"/>
    <property type="project" value="UniProtKB-KW"/>
</dbReference>
<dbReference type="GO" id="GO:0098552">
    <property type="term" value="C:side of membrane"/>
    <property type="evidence" value="ECO:0007669"/>
    <property type="project" value="UniProtKB-KW"/>
</dbReference>
<keyword evidence="9" id="KW-0964">Secreted</keyword>
<keyword evidence="7" id="KW-1003">Cell membrane</keyword>
<evidence type="ECO:0000256" key="8">
    <source>
        <dbReference type="ARBA" id="ARBA00022512"/>
    </source>
</evidence>
<dbReference type="InterPro" id="IPR017853">
    <property type="entry name" value="GH"/>
</dbReference>
<evidence type="ECO:0000256" key="1">
    <source>
        <dbReference type="ARBA" id="ARBA00000382"/>
    </source>
</evidence>
<keyword evidence="11 23" id="KW-0732">Signal</keyword>
<dbReference type="Pfam" id="PF00332">
    <property type="entry name" value="Glyco_hydro_17"/>
    <property type="match status" value="1"/>
</dbReference>
<dbReference type="GO" id="GO:0071555">
    <property type="term" value="P:cell wall organization"/>
    <property type="evidence" value="ECO:0007669"/>
    <property type="project" value="UniProtKB-KW"/>
</dbReference>
<evidence type="ECO:0000256" key="22">
    <source>
        <dbReference type="RuleBase" id="RU004335"/>
    </source>
</evidence>
<evidence type="ECO:0000256" key="14">
    <source>
        <dbReference type="ARBA" id="ARBA00023180"/>
    </source>
</evidence>
<dbReference type="InterPro" id="IPR050732">
    <property type="entry name" value="Beta-glucan_modifiers"/>
</dbReference>
<dbReference type="RefSeq" id="XP_056075694.1">
    <property type="nucleotide sequence ID" value="XM_056208872.1"/>
</dbReference>
<comment type="similarity">
    <text evidence="4 22">Belongs to the glycosyl hydrolase 17 family.</text>
</comment>
<keyword evidence="17" id="KW-0961">Cell wall biogenesis/degradation</keyword>
<dbReference type="EMBL" id="JAPEUX010000001">
    <property type="protein sequence ID" value="KAJ4359492.1"/>
    <property type="molecule type" value="Genomic_DNA"/>
</dbReference>
<keyword evidence="15" id="KW-0119">Carbohydrate metabolism</keyword>
<feature type="chain" id="PRO_5040908845" description="Probable glucan endo-1,3-beta-glucosidase eglC" evidence="23">
    <location>
        <begin position="20"/>
        <end position="316"/>
    </location>
</feature>
<comment type="subcellular location">
    <subcellularLocation>
        <location evidence="3">Cell membrane</location>
        <topology evidence="3">Lipid-anchor</topology>
        <topology evidence="3">GPI-anchor</topology>
    </subcellularLocation>
    <subcellularLocation>
        <location evidence="2">Secreted</location>
        <location evidence="2">Cell wall</location>
    </subcellularLocation>
</comment>
<comment type="catalytic activity">
    <reaction evidence="1">
        <text>Hydrolysis of (1-&gt;3)-beta-D-glucosidic linkages in (1-&gt;3)-beta-D-glucans.</text>
        <dbReference type="EC" id="3.2.1.39"/>
    </reaction>
</comment>
<dbReference type="PANTHER" id="PTHR16631">
    <property type="entry name" value="GLUCAN 1,3-BETA-GLUCOSIDASE"/>
    <property type="match status" value="1"/>
</dbReference>
<dbReference type="GO" id="GO:0005576">
    <property type="term" value="C:extracellular region"/>
    <property type="evidence" value="ECO:0007669"/>
    <property type="project" value="TreeGrafter"/>
</dbReference>
<comment type="caution">
    <text evidence="24">The sequence shown here is derived from an EMBL/GenBank/DDBJ whole genome shotgun (WGS) entry which is preliminary data.</text>
</comment>
<evidence type="ECO:0000256" key="17">
    <source>
        <dbReference type="ARBA" id="ARBA00023316"/>
    </source>
</evidence>
<evidence type="ECO:0000256" key="4">
    <source>
        <dbReference type="ARBA" id="ARBA00008773"/>
    </source>
</evidence>
<evidence type="ECO:0000313" key="25">
    <source>
        <dbReference type="Proteomes" id="UP001140513"/>
    </source>
</evidence>
<evidence type="ECO:0000256" key="5">
    <source>
        <dbReference type="ARBA" id="ARBA00012780"/>
    </source>
</evidence>
<evidence type="ECO:0000256" key="23">
    <source>
        <dbReference type="SAM" id="SignalP"/>
    </source>
</evidence>
<evidence type="ECO:0000256" key="21">
    <source>
        <dbReference type="ARBA" id="ARBA00032906"/>
    </source>
</evidence>
<name>A0A9W9CFD4_9PLEO</name>
<evidence type="ECO:0000256" key="12">
    <source>
        <dbReference type="ARBA" id="ARBA00022801"/>
    </source>
</evidence>
<evidence type="ECO:0000256" key="16">
    <source>
        <dbReference type="ARBA" id="ARBA00023288"/>
    </source>
</evidence>
<keyword evidence="13" id="KW-0472">Membrane</keyword>
<dbReference type="GO" id="GO:0009986">
    <property type="term" value="C:cell surface"/>
    <property type="evidence" value="ECO:0007669"/>
    <property type="project" value="TreeGrafter"/>
</dbReference>
<keyword evidence="8" id="KW-0134">Cell wall</keyword>
<evidence type="ECO:0000256" key="2">
    <source>
        <dbReference type="ARBA" id="ARBA00004191"/>
    </source>
</evidence>
<keyword evidence="10" id="KW-0336">GPI-anchor</keyword>
<dbReference type="PANTHER" id="PTHR16631:SF13">
    <property type="entry name" value="GLUCAN ENDO-1,3-BETA-GLUCOSIDASE EGLC-RELATED"/>
    <property type="match status" value="1"/>
</dbReference>
<dbReference type="Gene3D" id="3.20.20.80">
    <property type="entry name" value="Glycosidases"/>
    <property type="match status" value="1"/>
</dbReference>
<keyword evidence="16" id="KW-0449">Lipoprotein</keyword>
<evidence type="ECO:0000256" key="11">
    <source>
        <dbReference type="ARBA" id="ARBA00022729"/>
    </source>
</evidence>
<dbReference type="GO" id="GO:0009277">
    <property type="term" value="C:fungal-type cell wall"/>
    <property type="evidence" value="ECO:0007669"/>
    <property type="project" value="TreeGrafter"/>
</dbReference>
<comment type="function">
    <text evidence="19">Glucanases play a role in cell expansion during growth, in cell-cell fusion during mating, and in spore release during sporulation. This enzyme may be involved in beta-glucan degradation and also function biosynthetically as a transglycosylase.</text>
</comment>
<dbReference type="InterPro" id="IPR000490">
    <property type="entry name" value="Glyco_hydro_17"/>
</dbReference>
<keyword evidence="12" id="KW-0378">Hydrolase</keyword>
<feature type="signal peptide" evidence="23">
    <location>
        <begin position="1"/>
        <end position="19"/>
    </location>
</feature>
<proteinExistence type="inferred from homology"/>
<evidence type="ECO:0000256" key="15">
    <source>
        <dbReference type="ARBA" id="ARBA00023277"/>
    </source>
</evidence>
<gene>
    <name evidence="24" type="ORF">N0V89_000046</name>
</gene>
<keyword evidence="25" id="KW-1185">Reference proteome</keyword>
<evidence type="ECO:0000256" key="20">
    <source>
        <dbReference type="ARBA" id="ARBA00032134"/>
    </source>
</evidence>
<dbReference type="GeneID" id="80903576"/>
<evidence type="ECO:0000256" key="10">
    <source>
        <dbReference type="ARBA" id="ARBA00022622"/>
    </source>
</evidence>
<dbReference type="GO" id="GO:0042973">
    <property type="term" value="F:glucan endo-1,3-beta-D-glucosidase activity"/>
    <property type="evidence" value="ECO:0007669"/>
    <property type="project" value="UniProtKB-EC"/>
</dbReference>
<evidence type="ECO:0000256" key="19">
    <source>
        <dbReference type="ARBA" id="ARBA00025152"/>
    </source>
</evidence>
<evidence type="ECO:0000256" key="9">
    <source>
        <dbReference type="ARBA" id="ARBA00022525"/>
    </source>
</evidence>
<keyword evidence="18" id="KW-0624">Polysaccharide degradation</keyword>
<evidence type="ECO:0000256" key="6">
    <source>
        <dbReference type="ARBA" id="ARBA00019762"/>
    </source>
</evidence>
<evidence type="ECO:0000256" key="13">
    <source>
        <dbReference type="ARBA" id="ARBA00023136"/>
    </source>
</evidence>
<evidence type="ECO:0000256" key="7">
    <source>
        <dbReference type="ARBA" id="ARBA00022475"/>
    </source>
</evidence>
<protein>
    <recommendedName>
        <fullName evidence="6">Probable glucan endo-1,3-beta-glucosidase eglC</fullName>
        <ecNumber evidence="5">3.2.1.39</ecNumber>
    </recommendedName>
    <alternativeName>
        <fullName evidence="20">Endo-1,3-beta-glucanase eglC</fullName>
    </alternativeName>
    <alternativeName>
        <fullName evidence="21">Laminarinase eglC</fullName>
    </alternativeName>
</protein>
<dbReference type="GO" id="GO:0005886">
    <property type="term" value="C:plasma membrane"/>
    <property type="evidence" value="ECO:0007669"/>
    <property type="project" value="UniProtKB-SubCell"/>
</dbReference>
<organism evidence="24 25">
    <name type="scientific">Didymosphaeria variabile</name>
    <dbReference type="NCBI Taxonomy" id="1932322"/>
    <lineage>
        <taxon>Eukaryota</taxon>
        <taxon>Fungi</taxon>
        <taxon>Dikarya</taxon>
        <taxon>Ascomycota</taxon>
        <taxon>Pezizomycotina</taxon>
        <taxon>Dothideomycetes</taxon>
        <taxon>Pleosporomycetidae</taxon>
        <taxon>Pleosporales</taxon>
        <taxon>Massarineae</taxon>
        <taxon>Didymosphaeriaceae</taxon>
        <taxon>Didymosphaeria</taxon>
    </lineage>
</organism>
<dbReference type="AlphaFoldDB" id="A0A9W9CFD4"/>
<reference evidence="24" key="1">
    <citation type="submission" date="2022-10" db="EMBL/GenBank/DDBJ databases">
        <title>Tapping the CABI collections for fungal endophytes: first genome assemblies for Collariella, Neodidymelliopsis, Ascochyta clinopodiicola, Didymella pomorum, Didymosphaeria variabile, Neocosmospora piperis and Neocucurbitaria cava.</title>
        <authorList>
            <person name="Hill R."/>
        </authorList>
    </citation>
    <scope>NUCLEOTIDE SEQUENCE</scope>
    <source>
        <strain evidence="24">IMI 356815</strain>
    </source>
</reference>
<accession>A0A9W9CFD4</accession>
<evidence type="ECO:0000313" key="24">
    <source>
        <dbReference type="EMBL" id="KAJ4359492.1"/>
    </source>
</evidence>
<dbReference type="EC" id="3.2.1.39" evidence="5"/>
<evidence type="ECO:0000256" key="18">
    <source>
        <dbReference type="ARBA" id="ARBA00023326"/>
    </source>
</evidence>
<dbReference type="OrthoDB" id="77201at2759"/>
<sequence>MHFSSTVLALAATFTAANAAQKGYKGFNTGSTFSTGANKQQVDFAYEMKAAQELPNTDGAWTSVRLYTMIQGGTTDTPISAIPAAIETNSTLLLGLWASETSDVFQNEINALKNAITQYGTAFTDIVTGISVGSEDLYRASINGVGATPDQVVDYISQTRAAIKGTSLEGKPVGHVDTWDAFTAAANTAVISAIDFLGMDAYPYYQPSSPGGNAIGNANTTFWKAYTDTVGAAQGKPVWITETGWPIVGDTDGAAVPGADNARTYWQETICHALANDINMYYFQLQSSQGQVVNPDWGIKPAGDIVNEPARFELTC</sequence>
<keyword evidence="14" id="KW-0325">Glycoprotein</keyword>
<dbReference type="SUPFAM" id="SSF51445">
    <property type="entry name" value="(Trans)glycosidases"/>
    <property type="match status" value="1"/>
</dbReference>
<evidence type="ECO:0000256" key="3">
    <source>
        <dbReference type="ARBA" id="ARBA00004609"/>
    </source>
</evidence>
<dbReference type="Proteomes" id="UP001140513">
    <property type="component" value="Unassembled WGS sequence"/>
</dbReference>